<dbReference type="GO" id="GO:0004519">
    <property type="term" value="F:endonuclease activity"/>
    <property type="evidence" value="ECO:0007669"/>
    <property type="project" value="UniProtKB-KW"/>
</dbReference>
<name>A0AA46X383_9FIRM</name>
<dbReference type="KEGG" id="vrg:OKW85_09860"/>
<dbReference type="Pfam" id="PF07510">
    <property type="entry name" value="GmrSD_C"/>
    <property type="match status" value="1"/>
</dbReference>
<dbReference type="PANTHER" id="PTHR35149:SF2">
    <property type="entry name" value="DUF262 DOMAIN-CONTAINING PROTEIN"/>
    <property type="match status" value="1"/>
</dbReference>
<evidence type="ECO:0000259" key="1">
    <source>
        <dbReference type="Pfam" id="PF07510"/>
    </source>
</evidence>
<dbReference type="Proteomes" id="UP001164244">
    <property type="component" value="Chromosome"/>
</dbReference>
<dbReference type="PANTHER" id="PTHR35149">
    <property type="entry name" value="SLL5132 PROTEIN"/>
    <property type="match status" value="1"/>
</dbReference>
<accession>A0AA46X383</accession>
<dbReference type="AlphaFoldDB" id="A0AA46X383"/>
<evidence type="ECO:0000313" key="2">
    <source>
        <dbReference type="EMBL" id="UZG50979.1"/>
    </source>
</evidence>
<feature type="domain" description="GmrSD restriction endonucleases C-terminal" evidence="1">
    <location>
        <begin position="2"/>
        <end position="132"/>
    </location>
</feature>
<reference evidence="2" key="1">
    <citation type="submission" date="2022-11" db="EMBL/GenBank/DDBJ databases">
        <title>Complete genome sequence of Veillonella rogosae KCOM 3468 isolated from human Subgingival dental plaque of Chronic peridontitis Lesion.</title>
        <authorList>
            <person name="Park S.-N."/>
            <person name="Lim Y.K."/>
            <person name="Kook J.-K."/>
        </authorList>
    </citation>
    <scope>NUCLEOTIDE SEQUENCE</scope>
    <source>
        <strain evidence="2">KCOM 3468</strain>
    </source>
</reference>
<dbReference type="EMBL" id="CP110418">
    <property type="protein sequence ID" value="UZG50979.1"/>
    <property type="molecule type" value="Genomic_DNA"/>
</dbReference>
<dbReference type="RefSeq" id="WP_265138129.1">
    <property type="nucleotide sequence ID" value="NZ_CP110418.1"/>
</dbReference>
<dbReference type="InterPro" id="IPR011089">
    <property type="entry name" value="GmrSD_C"/>
</dbReference>
<keyword evidence="2" id="KW-0378">Hydrolase</keyword>
<proteinExistence type="predicted"/>
<sequence>MVSDEEFINNFKVFNSKKNAVIRYLLRKINNYDISETKIVDDSNRVHVEHILPKKINEDWINFNDEDHETYLWRLGNLTLLGQEYNNRAKNKGFDKKKEIYKKSEIKMTRDLVSIDDWTTFTIVKRQEDFAEIALKIWPRN</sequence>
<organism evidence="2 3">
    <name type="scientific">Veillonella rogosae</name>
    <dbReference type="NCBI Taxonomy" id="423477"/>
    <lineage>
        <taxon>Bacteria</taxon>
        <taxon>Bacillati</taxon>
        <taxon>Bacillota</taxon>
        <taxon>Negativicutes</taxon>
        <taxon>Veillonellales</taxon>
        <taxon>Veillonellaceae</taxon>
        <taxon>Veillonella</taxon>
    </lineage>
</organism>
<protein>
    <submittedName>
        <fullName evidence="2">HNH endonuclease family protein</fullName>
    </submittedName>
</protein>
<keyword evidence="2" id="KW-0540">Nuclease</keyword>
<evidence type="ECO:0000313" key="3">
    <source>
        <dbReference type="Proteomes" id="UP001164244"/>
    </source>
</evidence>
<keyword evidence="2" id="KW-0255">Endonuclease</keyword>
<gene>
    <name evidence="2" type="ORF">OKW85_09860</name>
</gene>